<organism evidence="1 2">
    <name type="scientific">Sorangium cellulosum</name>
    <name type="common">Polyangium cellulosum</name>
    <dbReference type="NCBI Taxonomy" id="56"/>
    <lineage>
        <taxon>Bacteria</taxon>
        <taxon>Pseudomonadati</taxon>
        <taxon>Myxococcota</taxon>
        <taxon>Polyangia</taxon>
        <taxon>Polyangiales</taxon>
        <taxon>Polyangiaceae</taxon>
        <taxon>Sorangium</taxon>
    </lineage>
</organism>
<dbReference type="AlphaFoldDB" id="A0A2L0F161"/>
<evidence type="ECO:0000313" key="2">
    <source>
        <dbReference type="Proteomes" id="UP000238348"/>
    </source>
</evidence>
<protein>
    <submittedName>
        <fullName evidence="1">Uncharacterized protein</fullName>
    </submittedName>
</protein>
<sequence length="71" mass="7595">MHPRRADDGRLRGAPDLLAVGALGELLATVVGRRRPRGPVTRSPGHAIRFTHATTKSRNTATLRGTCRALG</sequence>
<proteinExistence type="predicted"/>
<evidence type="ECO:0000313" key="1">
    <source>
        <dbReference type="EMBL" id="AUX45241.1"/>
    </source>
</evidence>
<dbReference type="EMBL" id="CP012673">
    <property type="protein sequence ID" value="AUX45241.1"/>
    <property type="molecule type" value="Genomic_DNA"/>
</dbReference>
<name>A0A2L0F161_SORCE</name>
<dbReference type="Proteomes" id="UP000238348">
    <property type="component" value="Chromosome"/>
</dbReference>
<accession>A0A2L0F161</accession>
<gene>
    <name evidence="1" type="ORF">SOCE26_067220</name>
</gene>
<reference evidence="1 2" key="1">
    <citation type="submission" date="2015-09" db="EMBL/GenBank/DDBJ databases">
        <title>Sorangium comparison.</title>
        <authorList>
            <person name="Zaburannyi N."/>
            <person name="Bunk B."/>
            <person name="Overmann J."/>
            <person name="Mueller R."/>
        </authorList>
    </citation>
    <scope>NUCLEOTIDE SEQUENCE [LARGE SCALE GENOMIC DNA]</scope>
    <source>
        <strain evidence="1 2">So ce26</strain>
    </source>
</reference>